<feature type="domain" description="Transposase IS200-like" evidence="1">
    <location>
        <begin position="9"/>
        <end position="123"/>
    </location>
</feature>
<dbReference type="AlphaFoldDB" id="A0A1F5A798"/>
<organism evidence="2 3">
    <name type="scientific">Candidatus Sediminicultor quintus</name>
    <dbReference type="NCBI Taxonomy" id="1797291"/>
    <lineage>
        <taxon>Bacteria</taxon>
        <taxon>Pseudomonadati</taxon>
        <taxon>Atribacterota</taxon>
        <taxon>Candidatus Phoenicimicrobiia</taxon>
        <taxon>Candidatus Pheonicimicrobiales</taxon>
        <taxon>Candidatus Phoenicimicrobiaceae</taxon>
        <taxon>Candidatus Sediminicultor</taxon>
    </lineage>
</organism>
<dbReference type="InterPro" id="IPR036515">
    <property type="entry name" value="Transposase_17_sf"/>
</dbReference>
<reference evidence="2 3" key="1">
    <citation type="journal article" date="2016" name="Nat. Commun.">
        <title>Thousands of microbial genomes shed light on interconnected biogeochemical processes in an aquifer system.</title>
        <authorList>
            <person name="Anantharaman K."/>
            <person name="Brown C.T."/>
            <person name="Hug L.A."/>
            <person name="Sharon I."/>
            <person name="Castelle C.J."/>
            <person name="Probst A.J."/>
            <person name="Thomas B.C."/>
            <person name="Singh A."/>
            <person name="Wilkins M.J."/>
            <person name="Karaoz U."/>
            <person name="Brodie E.L."/>
            <person name="Williams K.H."/>
            <person name="Hubbard S.S."/>
            <person name="Banfield J.F."/>
        </authorList>
    </citation>
    <scope>NUCLEOTIDE SEQUENCE [LARGE SCALE GENOMIC DNA]</scope>
</reference>
<dbReference type="PANTHER" id="PTHR34322">
    <property type="entry name" value="TRANSPOSASE, Y1_TNP DOMAIN-CONTAINING"/>
    <property type="match status" value="1"/>
</dbReference>
<proteinExistence type="predicted"/>
<dbReference type="STRING" id="1797291.A2V47_08700"/>
<dbReference type="PANTHER" id="PTHR34322:SF2">
    <property type="entry name" value="TRANSPOSASE IS200-LIKE DOMAIN-CONTAINING PROTEIN"/>
    <property type="match status" value="1"/>
</dbReference>
<dbReference type="Gene3D" id="3.30.70.1290">
    <property type="entry name" value="Transposase IS200-like"/>
    <property type="match status" value="1"/>
</dbReference>
<evidence type="ECO:0000313" key="2">
    <source>
        <dbReference type="EMBL" id="OGD14445.1"/>
    </source>
</evidence>
<protein>
    <submittedName>
        <fullName evidence="2">Transposase</fullName>
    </submittedName>
</protein>
<dbReference type="SMART" id="SM01321">
    <property type="entry name" value="Y1_Tnp"/>
    <property type="match status" value="1"/>
</dbReference>
<dbReference type="Proteomes" id="UP000177701">
    <property type="component" value="Unassembled WGS sequence"/>
</dbReference>
<name>A0A1F5A798_9BACT</name>
<accession>A0A1F5A798</accession>
<evidence type="ECO:0000259" key="1">
    <source>
        <dbReference type="SMART" id="SM01321"/>
    </source>
</evidence>
<dbReference type="EMBL" id="MEYH01000084">
    <property type="protein sequence ID" value="OGD14445.1"/>
    <property type="molecule type" value="Genomic_DNA"/>
</dbReference>
<evidence type="ECO:0000313" key="3">
    <source>
        <dbReference type="Proteomes" id="UP000177701"/>
    </source>
</evidence>
<comment type="caution">
    <text evidence="2">The sequence shown here is derived from an EMBL/GenBank/DDBJ whole genome shotgun (WGS) entry which is preliminary data.</text>
</comment>
<dbReference type="SUPFAM" id="SSF143422">
    <property type="entry name" value="Transposase IS200-like"/>
    <property type="match status" value="1"/>
</dbReference>
<dbReference type="GO" id="GO:0003677">
    <property type="term" value="F:DNA binding"/>
    <property type="evidence" value="ECO:0007669"/>
    <property type="project" value="InterPro"/>
</dbReference>
<dbReference type="Pfam" id="PF01797">
    <property type="entry name" value="Y1_Tnp"/>
    <property type="match status" value="1"/>
</dbReference>
<sequence length="253" mass="29772">MPRVARIKSSTGIYHIMIRGINQQNIFSYDDDYERFLVILAKYHRQSNYEIYAYSLMSNHIHLLLKEGKESLAASMKRIGTSYVYYYNWQYDRKGHLFQDRYKSEPVEDDAYFLTVLRYIHQNPLKAGLSDDISSYPWSSYSEYMNKPKIANISFALKLFNPVKEKAIQAFESFHQKPNDDQCLDITEKRNTMSDKTIRQLVSNKYHLELATLHNVKPKTQTDVLRYLKELKGCSLRQLSRLTGLTVNQIVRA</sequence>
<dbReference type="InterPro" id="IPR002686">
    <property type="entry name" value="Transposase_17"/>
</dbReference>
<dbReference type="GO" id="GO:0004803">
    <property type="term" value="F:transposase activity"/>
    <property type="evidence" value="ECO:0007669"/>
    <property type="project" value="InterPro"/>
</dbReference>
<dbReference type="GO" id="GO:0006313">
    <property type="term" value="P:DNA transposition"/>
    <property type="evidence" value="ECO:0007669"/>
    <property type="project" value="InterPro"/>
</dbReference>
<gene>
    <name evidence="2" type="ORF">A2V47_08700</name>
</gene>